<feature type="compositionally biased region" description="Basic and acidic residues" evidence="1">
    <location>
        <begin position="81"/>
        <end position="97"/>
    </location>
</feature>
<dbReference type="Gene3D" id="1.10.246.120">
    <property type="match status" value="1"/>
</dbReference>
<dbReference type="Pfam" id="PF02204">
    <property type="entry name" value="VPS9"/>
    <property type="match status" value="1"/>
</dbReference>
<feature type="region of interest" description="Disordered" evidence="1">
    <location>
        <begin position="1"/>
        <end position="159"/>
    </location>
</feature>
<dbReference type="InterPro" id="IPR003892">
    <property type="entry name" value="CUE"/>
</dbReference>
<protein>
    <recommendedName>
        <fullName evidence="6">VPS9 domain-containing protein</fullName>
    </recommendedName>
</protein>
<dbReference type="InterPro" id="IPR037191">
    <property type="entry name" value="VPS9_dom_sf"/>
</dbReference>
<evidence type="ECO:0000259" key="3">
    <source>
        <dbReference type="PROSITE" id="PS51205"/>
    </source>
</evidence>
<feature type="compositionally biased region" description="Pro residues" evidence="1">
    <location>
        <begin position="124"/>
        <end position="137"/>
    </location>
</feature>
<dbReference type="AlphaFoldDB" id="A0A067TEI2"/>
<feature type="compositionally biased region" description="Polar residues" evidence="1">
    <location>
        <begin position="198"/>
        <end position="211"/>
    </location>
</feature>
<dbReference type="GO" id="GO:0005829">
    <property type="term" value="C:cytosol"/>
    <property type="evidence" value="ECO:0007669"/>
    <property type="project" value="TreeGrafter"/>
</dbReference>
<dbReference type="CDD" id="cd14279">
    <property type="entry name" value="CUE"/>
    <property type="match status" value="1"/>
</dbReference>
<dbReference type="Proteomes" id="UP000027222">
    <property type="component" value="Unassembled WGS sequence"/>
</dbReference>
<name>A0A067TEI2_GALM3</name>
<dbReference type="PROSITE" id="PS51140">
    <property type="entry name" value="CUE"/>
    <property type="match status" value="1"/>
</dbReference>
<dbReference type="Pfam" id="PF18151">
    <property type="entry name" value="DUF5601"/>
    <property type="match status" value="1"/>
</dbReference>
<dbReference type="InterPro" id="IPR003123">
    <property type="entry name" value="VPS9"/>
</dbReference>
<dbReference type="GO" id="GO:0031267">
    <property type="term" value="F:small GTPase binding"/>
    <property type="evidence" value="ECO:0007669"/>
    <property type="project" value="TreeGrafter"/>
</dbReference>
<evidence type="ECO:0008006" key="6">
    <source>
        <dbReference type="Google" id="ProtNLM"/>
    </source>
</evidence>
<dbReference type="GO" id="GO:0005085">
    <property type="term" value="F:guanyl-nucleotide exchange factor activity"/>
    <property type="evidence" value="ECO:0007669"/>
    <property type="project" value="InterPro"/>
</dbReference>
<dbReference type="GO" id="GO:0030139">
    <property type="term" value="C:endocytic vesicle"/>
    <property type="evidence" value="ECO:0007669"/>
    <property type="project" value="TreeGrafter"/>
</dbReference>
<dbReference type="SMART" id="SM00167">
    <property type="entry name" value="VPS9"/>
    <property type="match status" value="1"/>
</dbReference>
<organism evidence="4 5">
    <name type="scientific">Galerina marginata (strain CBS 339.88)</name>
    <dbReference type="NCBI Taxonomy" id="685588"/>
    <lineage>
        <taxon>Eukaryota</taxon>
        <taxon>Fungi</taxon>
        <taxon>Dikarya</taxon>
        <taxon>Basidiomycota</taxon>
        <taxon>Agaricomycotina</taxon>
        <taxon>Agaricomycetes</taxon>
        <taxon>Agaricomycetidae</taxon>
        <taxon>Agaricales</taxon>
        <taxon>Agaricineae</taxon>
        <taxon>Strophariaceae</taxon>
        <taxon>Galerina</taxon>
    </lineage>
</organism>
<keyword evidence="5" id="KW-1185">Reference proteome</keyword>
<dbReference type="Gene3D" id="1.20.1050.80">
    <property type="entry name" value="VPS9 domain"/>
    <property type="match status" value="1"/>
</dbReference>
<dbReference type="SUPFAM" id="SSF46934">
    <property type="entry name" value="UBA-like"/>
    <property type="match status" value="1"/>
</dbReference>
<feature type="compositionally biased region" description="Polar residues" evidence="1">
    <location>
        <begin position="225"/>
        <end position="238"/>
    </location>
</feature>
<feature type="compositionally biased region" description="Basic and acidic residues" evidence="1">
    <location>
        <begin position="212"/>
        <end position="221"/>
    </location>
</feature>
<dbReference type="SUPFAM" id="SSF109993">
    <property type="entry name" value="VPS9 domain"/>
    <property type="match status" value="1"/>
</dbReference>
<reference evidence="5" key="1">
    <citation type="journal article" date="2014" name="Proc. Natl. Acad. Sci. U.S.A.">
        <title>Extensive sampling of basidiomycete genomes demonstrates inadequacy of the white-rot/brown-rot paradigm for wood decay fungi.</title>
        <authorList>
            <person name="Riley R."/>
            <person name="Salamov A.A."/>
            <person name="Brown D.W."/>
            <person name="Nagy L.G."/>
            <person name="Floudas D."/>
            <person name="Held B.W."/>
            <person name="Levasseur A."/>
            <person name="Lombard V."/>
            <person name="Morin E."/>
            <person name="Otillar R."/>
            <person name="Lindquist E.A."/>
            <person name="Sun H."/>
            <person name="LaButti K.M."/>
            <person name="Schmutz J."/>
            <person name="Jabbour D."/>
            <person name="Luo H."/>
            <person name="Baker S.E."/>
            <person name="Pisabarro A.G."/>
            <person name="Walton J.D."/>
            <person name="Blanchette R.A."/>
            <person name="Henrissat B."/>
            <person name="Martin F."/>
            <person name="Cullen D."/>
            <person name="Hibbett D.S."/>
            <person name="Grigoriev I.V."/>
        </authorList>
    </citation>
    <scope>NUCLEOTIDE SEQUENCE [LARGE SCALE GENOMIC DNA]</scope>
    <source>
        <strain evidence="5">CBS 339.88</strain>
    </source>
</reference>
<dbReference type="InterPro" id="IPR009060">
    <property type="entry name" value="UBA-like_sf"/>
</dbReference>
<dbReference type="STRING" id="685588.A0A067TEI2"/>
<dbReference type="InterPro" id="IPR041545">
    <property type="entry name" value="DUF5601"/>
</dbReference>
<dbReference type="GO" id="GO:0043130">
    <property type="term" value="F:ubiquitin binding"/>
    <property type="evidence" value="ECO:0007669"/>
    <property type="project" value="InterPro"/>
</dbReference>
<gene>
    <name evidence="4" type="ORF">GALMADRAFT_241195</name>
</gene>
<evidence type="ECO:0000256" key="1">
    <source>
        <dbReference type="SAM" id="MobiDB-lite"/>
    </source>
</evidence>
<sequence>MASPSKSKLDPISLSAEHHPSGPQPATPIASLATPDIPASPNPWDDAPAASTKDPTPEEEPLKSPAQLDPSTNEQAVFANLKEDAPATPRAEDHVSKEVLSQFDPLVSLEEKAARTAWETSEGHPPPPRTPSPPAPPLKDLYISSPTTPEPSSLEAATATAITSPSAFPSFAAFARSFSIPLRPRPQSLDGSAKAVPSPTTISSFASQQEATKPDSVRDGKAVASGSSTPNRTGSGTASPVPKLNDGGFDFQKFLDQMKTKSADPVSKYLRSFLSNFAKRTFTVNDQVKIINDFLVFIASQMRECDVWKNSSDADFENAMEGMEKLVMNRLYDFTFTPQLVHTIPPRPITTDDLERDRVLSQRIALFGWLEEKHLDIPEGEGSKGFLMFAQQELLKINHYKAPRDKLICILNCCKVIFGLIRHLHKEEGADSFVPILIFVVLKANPEHLLSNVEFINRFRNPAKLQSEAGYYLSSLMGAVSFVETMDHTSLSSITQEEFERNVERAIQALPPSEPQSPDMPFARTKMRDVNEHAGEESAQPLAISAPTQTLSEDAKRLLQKTGDTISKPLNAIGRIFTEALDGAENKLSYLPGPFAPFELGRENRAEQASGSGPPLISVPNWSAPESWQAGEKGPRSAQPPQTPYNYGQDVPYSAPIQTPYKPRVRRGASPSFHSFSPGNSPGYGPEEIPSRPGPYTNQQLALGPSQPIQSLLPPRVQSLAGDEGAHISRTPTPALDFAGVQAQIDIAHNHAAAASRETLLQIFPAVDVEVVEWVLEANDGDLGKSIEQLLDISGAS</sequence>
<feature type="region of interest" description="Disordered" evidence="1">
    <location>
        <begin position="185"/>
        <end position="242"/>
    </location>
</feature>
<dbReference type="PROSITE" id="PS51205">
    <property type="entry name" value="VPS9"/>
    <property type="match status" value="1"/>
</dbReference>
<feature type="domain" description="VPS9" evidence="3">
    <location>
        <begin position="354"/>
        <end position="492"/>
    </location>
</feature>
<dbReference type="GO" id="GO:0016192">
    <property type="term" value="P:vesicle-mediated transport"/>
    <property type="evidence" value="ECO:0007669"/>
    <property type="project" value="InterPro"/>
</dbReference>
<proteinExistence type="predicted"/>
<evidence type="ECO:0000313" key="5">
    <source>
        <dbReference type="Proteomes" id="UP000027222"/>
    </source>
</evidence>
<dbReference type="EMBL" id="KL142371">
    <property type="protein sequence ID" value="KDR80762.1"/>
    <property type="molecule type" value="Genomic_DNA"/>
</dbReference>
<dbReference type="Pfam" id="PF02845">
    <property type="entry name" value="CUE"/>
    <property type="match status" value="1"/>
</dbReference>
<dbReference type="OrthoDB" id="300289at2759"/>
<dbReference type="InterPro" id="IPR045046">
    <property type="entry name" value="Vps9-like"/>
</dbReference>
<dbReference type="SMART" id="SM00546">
    <property type="entry name" value="CUE"/>
    <property type="match status" value="1"/>
</dbReference>
<feature type="domain" description="CUE" evidence="2">
    <location>
        <begin position="752"/>
        <end position="795"/>
    </location>
</feature>
<dbReference type="Gene3D" id="1.10.8.10">
    <property type="entry name" value="DNA helicase RuvA subunit, C-terminal domain"/>
    <property type="match status" value="1"/>
</dbReference>
<evidence type="ECO:0000259" key="2">
    <source>
        <dbReference type="PROSITE" id="PS51140"/>
    </source>
</evidence>
<dbReference type="PANTHER" id="PTHR23101">
    <property type="entry name" value="RAB GDP/GTP EXCHANGE FACTOR"/>
    <property type="match status" value="1"/>
</dbReference>
<evidence type="ECO:0000313" key="4">
    <source>
        <dbReference type="EMBL" id="KDR80762.1"/>
    </source>
</evidence>
<feature type="compositionally biased region" description="Low complexity" evidence="1">
    <location>
        <begin position="144"/>
        <end position="159"/>
    </location>
</feature>
<feature type="region of interest" description="Disordered" evidence="1">
    <location>
        <begin position="604"/>
        <end position="702"/>
    </location>
</feature>
<accession>A0A067TEI2</accession>
<dbReference type="HOGENOM" id="CLU_007625_1_1_1"/>
<dbReference type="PANTHER" id="PTHR23101:SF25">
    <property type="entry name" value="GTPASE-ACTIVATING PROTEIN AND VPS9 DOMAIN-CONTAINING PROTEIN 1"/>
    <property type="match status" value="1"/>
</dbReference>